<comment type="similarity">
    <text evidence="1">Belongs to the ROK (NagC/XylR) family.</text>
</comment>
<dbReference type="Proteomes" id="UP000008229">
    <property type="component" value="Chromosome"/>
</dbReference>
<dbReference type="PANTHER" id="PTHR18964:SF173">
    <property type="entry name" value="GLUCOKINASE"/>
    <property type="match status" value="1"/>
</dbReference>
<evidence type="ECO:0000256" key="1">
    <source>
        <dbReference type="ARBA" id="ARBA00006479"/>
    </source>
</evidence>
<dbReference type="Gene3D" id="3.30.420.40">
    <property type="match status" value="2"/>
</dbReference>
<dbReference type="eggNOG" id="COG1940">
    <property type="taxonomic scope" value="Bacteria"/>
</dbReference>
<reference evidence="3" key="2">
    <citation type="submission" date="2010-01" db="EMBL/GenBank/DDBJ databases">
        <title>The complete genome of Conexibacter woesei DSM 14684.</title>
        <authorList>
            <consortium name="US DOE Joint Genome Institute (JGI-PGF)"/>
            <person name="Lucas S."/>
            <person name="Copeland A."/>
            <person name="Lapidus A."/>
            <person name="Glavina del Rio T."/>
            <person name="Dalin E."/>
            <person name="Tice H."/>
            <person name="Bruce D."/>
            <person name="Goodwin L."/>
            <person name="Pitluck S."/>
            <person name="Kyrpides N."/>
            <person name="Mavromatis K."/>
            <person name="Ivanova N."/>
            <person name="Mikhailova N."/>
            <person name="Chertkov O."/>
            <person name="Brettin T."/>
            <person name="Detter J.C."/>
            <person name="Han C."/>
            <person name="Larimer F."/>
            <person name="Land M."/>
            <person name="Hauser L."/>
            <person name="Markowitz V."/>
            <person name="Cheng J.-F."/>
            <person name="Hugenholtz P."/>
            <person name="Woyke T."/>
            <person name="Wu D."/>
            <person name="Pukall R."/>
            <person name="Steenblock K."/>
            <person name="Schneider S."/>
            <person name="Klenk H.-P."/>
            <person name="Eisen J.A."/>
        </authorList>
    </citation>
    <scope>NUCLEOTIDE SEQUENCE [LARGE SCALE GENOMIC DNA]</scope>
    <source>
        <strain evidence="3">DSM 14684 / CIP 108061 / JCM 11494 / NBRC 100937 / ID131577</strain>
    </source>
</reference>
<dbReference type="HOGENOM" id="CLU_036604_0_4_11"/>
<dbReference type="PANTHER" id="PTHR18964">
    <property type="entry name" value="ROK (REPRESSOR, ORF, KINASE) FAMILY"/>
    <property type="match status" value="1"/>
</dbReference>
<evidence type="ECO:0000313" key="2">
    <source>
        <dbReference type="EMBL" id="ADB53670.1"/>
    </source>
</evidence>
<dbReference type="KEGG" id="cwo:Cwoe_5264"/>
<dbReference type="AlphaFoldDB" id="D3FEH8"/>
<organism evidence="2 3">
    <name type="scientific">Conexibacter woesei (strain DSM 14684 / CCUG 47730 / CIP 108061 / JCM 11494 / NBRC 100937 / ID131577)</name>
    <dbReference type="NCBI Taxonomy" id="469383"/>
    <lineage>
        <taxon>Bacteria</taxon>
        <taxon>Bacillati</taxon>
        <taxon>Actinomycetota</taxon>
        <taxon>Thermoleophilia</taxon>
        <taxon>Solirubrobacterales</taxon>
        <taxon>Conexibacteraceae</taxon>
        <taxon>Conexibacter</taxon>
    </lineage>
</organism>
<gene>
    <name evidence="2" type="ordered locus">Cwoe_5264</name>
</gene>
<dbReference type="STRING" id="469383.Cwoe_5264"/>
<proteinExistence type="inferred from homology"/>
<keyword evidence="3" id="KW-1185">Reference proteome</keyword>
<dbReference type="InterPro" id="IPR049874">
    <property type="entry name" value="ROK_cs"/>
</dbReference>
<dbReference type="SUPFAM" id="SSF53067">
    <property type="entry name" value="Actin-like ATPase domain"/>
    <property type="match status" value="1"/>
</dbReference>
<dbReference type="InterPro" id="IPR000600">
    <property type="entry name" value="ROK"/>
</dbReference>
<dbReference type="PROSITE" id="PS01125">
    <property type="entry name" value="ROK"/>
    <property type="match status" value="1"/>
</dbReference>
<reference evidence="2 3" key="1">
    <citation type="journal article" date="2010" name="Stand. Genomic Sci.">
        <title>Complete genome sequence of Conexibacter woesei type strain (ID131577).</title>
        <authorList>
            <person name="Pukall R."/>
            <person name="Lapidus A."/>
            <person name="Glavina Del Rio T."/>
            <person name="Copeland A."/>
            <person name="Tice H."/>
            <person name="Cheng J.-F."/>
            <person name="Lucas S."/>
            <person name="Chen F."/>
            <person name="Nolan M."/>
            <person name="Bruce D."/>
            <person name="Goodwin L."/>
            <person name="Pitluck S."/>
            <person name="Mavromatis K."/>
            <person name="Ivanova N."/>
            <person name="Ovchinnikova G."/>
            <person name="Pati A."/>
            <person name="Chen A."/>
            <person name="Palaniappan K."/>
            <person name="Land M."/>
            <person name="Hauser L."/>
            <person name="Chang Y.-J."/>
            <person name="Jeffries C.D."/>
            <person name="Chain P."/>
            <person name="Meincke L."/>
            <person name="Sims D."/>
            <person name="Brettin T."/>
            <person name="Detter J.C."/>
            <person name="Rohde M."/>
            <person name="Goeker M."/>
            <person name="Bristow J."/>
            <person name="Eisen J.A."/>
            <person name="Markowitz V."/>
            <person name="Kyrpides N.C."/>
            <person name="Klenk H.-P."/>
            <person name="Hugenholtz P."/>
        </authorList>
    </citation>
    <scope>NUCLEOTIDE SEQUENCE [LARGE SCALE GENOMIC DNA]</scope>
    <source>
        <strain evidence="3">DSM 14684 / CIP 108061 / JCM 11494 / NBRC 100937 / ID131577</strain>
    </source>
</reference>
<dbReference type="Pfam" id="PF00480">
    <property type="entry name" value="ROK"/>
    <property type="match status" value="1"/>
</dbReference>
<evidence type="ECO:0000313" key="3">
    <source>
        <dbReference type="Proteomes" id="UP000008229"/>
    </source>
</evidence>
<dbReference type="InterPro" id="IPR043129">
    <property type="entry name" value="ATPase_NBD"/>
</dbReference>
<dbReference type="EMBL" id="CP001854">
    <property type="protein sequence ID" value="ADB53670.1"/>
    <property type="molecule type" value="Genomic_DNA"/>
</dbReference>
<sequence length="325" mass="32968">MPTMSAECVIGVDLGGTKLLAGVLDDGLNVHNRIYRPVHGLDQRELVDAIVAGVEEARAAAPGEVVAVGFGIPCLIDQRNGMALMAVNLPIKDMAFRDVMAERLGLPVQVDNDGNLAALAEHRAGAAQGATDSVLLTIGTGIGGGLVLGGRPYRGAIGAGAELGHMVIQADGPPCQGNCPNHGCLETLASGTALAREGTRIAGERPASALGRAMAEGRGITGALITELAHDGDEAAIDTLALIGTNLGVGIANYANIFNPDVVVIGGGVIAAGELLLEPARREMARRALPPTRDHLSIVAARFGTEAGMVGAGALALDAVRQGVT</sequence>
<accession>D3FEH8</accession>
<protein>
    <submittedName>
        <fullName evidence="2">ROK family protein</fullName>
    </submittedName>
</protein>
<name>D3FEH8_CONWI</name>